<comment type="caution">
    <text evidence="1">The sequence shown here is derived from an EMBL/GenBank/DDBJ whole genome shotgun (WGS) entry which is preliminary data.</text>
</comment>
<proteinExistence type="predicted"/>
<organism evidence="1 2">
    <name type="scientific">Cytospora leucostoma</name>
    <dbReference type="NCBI Taxonomy" id="1230097"/>
    <lineage>
        <taxon>Eukaryota</taxon>
        <taxon>Fungi</taxon>
        <taxon>Dikarya</taxon>
        <taxon>Ascomycota</taxon>
        <taxon>Pezizomycotina</taxon>
        <taxon>Sordariomycetes</taxon>
        <taxon>Sordariomycetidae</taxon>
        <taxon>Diaporthales</taxon>
        <taxon>Cytosporaceae</taxon>
        <taxon>Cytospora</taxon>
    </lineage>
</organism>
<dbReference type="OrthoDB" id="4755094at2759"/>
<keyword evidence="2" id="KW-1185">Reference proteome</keyword>
<protein>
    <submittedName>
        <fullName evidence="1">Uncharacterized protein</fullName>
    </submittedName>
</protein>
<accession>A0A423XLC7</accession>
<evidence type="ECO:0000313" key="1">
    <source>
        <dbReference type="EMBL" id="ROW17181.1"/>
    </source>
</evidence>
<name>A0A423XLC7_9PEZI</name>
<evidence type="ECO:0000313" key="2">
    <source>
        <dbReference type="Proteomes" id="UP000285146"/>
    </source>
</evidence>
<dbReference type="EMBL" id="LKEB01000003">
    <property type="protein sequence ID" value="ROW17181.1"/>
    <property type="molecule type" value="Genomic_DNA"/>
</dbReference>
<gene>
    <name evidence="1" type="ORF">VPNG_01439</name>
</gene>
<dbReference type="InParanoid" id="A0A423XLC7"/>
<sequence length="182" mass="20959">MAVQLSNCLSIFIIDPTRPHACEAFKNSLREQVIEPTVDFFITMFSERNVYSLTLDKYLPEPDDPEETAAGTRFYRDLGDLDCLVVKAKRQIPLDKAIKPEVSMEERRNGLSKLCTLTPALKMQQISDKDGMCETKILTKQKVLVLWEPDFSGDEDRTFFQELAPYAGLDLWEWPRCTRMTV</sequence>
<dbReference type="AlphaFoldDB" id="A0A423XLC7"/>
<dbReference type="Proteomes" id="UP000285146">
    <property type="component" value="Unassembled WGS sequence"/>
</dbReference>
<reference evidence="1 2" key="1">
    <citation type="submission" date="2015-09" db="EMBL/GenBank/DDBJ databases">
        <title>Host preference determinants of Valsa canker pathogens revealed by comparative genomics.</title>
        <authorList>
            <person name="Yin Z."/>
            <person name="Huang L."/>
        </authorList>
    </citation>
    <scope>NUCLEOTIDE SEQUENCE [LARGE SCALE GENOMIC DNA]</scope>
    <source>
        <strain evidence="1 2">SXYLt</strain>
    </source>
</reference>